<comment type="caution">
    <text evidence="2">The sequence shown here is derived from an EMBL/GenBank/DDBJ whole genome shotgun (WGS) entry which is preliminary data.</text>
</comment>
<protein>
    <submittedName>
        <fullName evidence="2">Uncharacterized protein</fullName>
    </submittedName>
</protein>
<dbReference type="EMBL" id="JAPFFF010000005">
    <property type="protein sequence ID" value="KAK8888544.1"/>
    <property type="molecule type" value="Genomic_DNA"/>
</dbReference>
<evidence type="ECO:0000313" key="2">
    <source>
        <dbReference type="EMBL" id="KAK8888544.1"/>
    </source>
</evidence>
<keyword evidence="1" id="KW-0472">Membrane</keyword>
<dbReference type="Proteomes" id="UP001470230">
    <property type="component" value="Unassembled WGS sequence"/>
</dbReference>
<name>A0ABR2KBU5_9EUKA</name>
<keyword evidence="1" id="KW-1133">Transmembrane helix</keyword>
<keyword evidence="3" id="KW-1185">Reference proteome</keyword>
<evidence type="ECO:0000256" key="1">
    <source>
        <dbReference type="SAM" id="Phobius"/>
    </source>
</evidence>
<accession>A0ABR2KBU5</accession>
<reference evidence="2 3" key="1">
    <citation type="submission" date="2024-04" db="EMBL/GenBank/DDBJ databases">
        <title>Tritrichomonas musculus Genome.</title>
        <authorList>
            <person name="Alves-Ferreira E."/>
            <person name="Grigg M."/>
            <person name="Lorenzi H."/>
            <person name="Galac M."/>
        </authorList>
    </citation>
    <scope>NUCLEOTIDE SEQUENCE [LARGE SCALE GENOMIC DNA]</scope>
    <source>
        <strain evidence="2 3">EAF2021</strain>
    </source>
</reference>
<organism evidence="2 3">
    <name type="scientific">Tritrichomonas musculus</name>
    <dbReference type="NCBI Taxonomy" id="1915356"/>
    <lineage>
        <taxon>Eukaryota</taxon>
        <taxon>Metamonada</taxon>
        <taxon>Parabasalia</taxon>
        <taxon>Tritrichomonadida</taxon>
        <taxon>Tritrichomonadidae</taxon>
        <taxon>Tritrichomonas</taxon>
    </lineage>
</organism>
<evidence type="ECO:0000313" key="3">
    <source>
        <dbReference type="Proteomes" id="UP001470230"/>
    </source>
</evidence>
<gene>
    <name evidence="2" type="ORF">M9Y10_033275</name>
</gene>
<keyword evidence="1" id="KW-0812">Transmembrane</keyword>
<feature type="transmembrane region" description="Helical" evidence="1">
    <location>
        <begin position="349"/>
        <end position="375"/>
    </location>
</feature>
<sequence>MLYLLLIHCTNSLRFSYTIQQGTFGYIQNLKSYNEAFLTVPAGEALMMVEWEDAILSLSIPSANIENLQFSKHSGYSLFTFKNAGTVLITFKTDISFFYFSAPYLSTGAALQYITNYKSNALRLNTDYEIYIGAFGKYNVDASLSTNKKGGLYIYYTNAWKEHDNVESIHLQDVSSISILRNAKNEIKYQGTINYDCTFSFTPSVPTKVQLKYGKVQSNQYLFNGNNAYGGNEADESGKNIQLNVLNQRQFMIIHNRILVVRSYQLYIRIDGGEYQQIEYDQTFKEERNSEFSAEIFLASTKCTKYSFIQNVNSSKWKLDSDGLQEVLTIDDSFIPDYCKINEKKKVNVFLIVTIILAIIVVALIIVVIVIAVLYKKRKSSHSSQEGKTAETV</sequence>
<proteinExistence type="predicted"/>